<dbReference type="InterPro" id="IPR012337">
    <property type="entry name" value="RNaseH-like_sf"/>
</dbReference>
<dbReference type="InterPro" id="IPR050951">
    <property type="entry name" value="Retrovirus_Pol_polyprotein"/>
</dbReference>
<dbReference type="PANTHER" id="PTHR37984">
    <property type="entry name" value="PROTEIN CBG26694"/>
    <property type="match status" value="1"/>
</dbReference>
<dbReference type="GO" id="GO:0005634">
    <property type="term" value="C:nucleus"/>
    <property type="evidence" value="ECO:0007669"/>
    <property type="project" value="UniProtKB-ARBA"/>
</dbReference>
<evidence type="ECO:0000313" key="12">
    <source>
        <dbReference type="EMBL" id="EDR02339.1"/>
    </source>
</evidence>
<dbReference type="InterPro" id="IPR036397">
    <property type="entry name" value="RNaseH_sf"/>
</dbReference>
<dbReference type="KEGG" id="lbc:LACBIDRAFT_309776"/>
<organism evidence="13">
    <name type="scientific">Laccaria bicolor (strain S238N-H82 / ATCC MYA-4686)</name>
    <name type="common">Bicoloured deceiver</name>
    <name type="synonym">Laccaria laccata var. bicolor</name>
    <dbReference type="NCBI Taxonomy" id="486041"/>
    <lineage>
        <taxon>Eukaryota</taxon>
        <taxon>Fungi</taxon>
        <taxon>Dikarya</taxon>
        <taxon>Basidiomycota</taxon>
        <taxon>Agaricomycotina</taxon>
        <taxon>Agaricomycetes</taxon>
        <taxon>Agaricomycetidae</taxon>
        <taxon>Agaricales</taxon>
        <taxon>Agaricineae</taxon>
        <taxon>Hydnangiaceae</taxon>
        <taxon>Laccaria</taxon>
    </lineage>
</organism>
<dbReference type="Pfam" id="PF00078">
    <property type="entry name" value="RVT_1"/>
    <property type="match status" value="1"/>
</dbReference>
<dbReference type="Gene3D" id="3.10.10.10">
    <property type="entry name" value="HIV Type 1 Reverse Transcriptase, subunit A, domain 1"/>
    <property type="match status" value="1"/>
</dbReference>
<accession>B0DT21</accession>
<keyword evidence="6" id="KW-0378">Hydrolase</keyword>
<dbReference type="InterPro" id="IPR041588">
    <property type="entry name" value="Integrase_H2C2"/>
</dbReference>
<gene>
    <name evidence="12" type="ORF">LACBIDRAFT_309776</name>
</gene>
<dbReference type="RefSeq" id="XP_001887016.1">
    <property type="nucleotide sequence ID" value="XM_001886981.1"/>
</dbReference>
<dbReference type="CDD" id="cd00303">
    <property type="entry name" value="retropepsin_like"/>
    <property type="match status" value="1"/>
</dbReference>
<evidence type="ECO:0000256" key="1">
    <source>
        <dbReference type="ARBA" id="ARBA00012493"/>
    </source>
</evidence>
<keyword evidence="2" id="KW-0808">Transferase</keyword>
<dbReference type="PANTHER" id="PTHR37984:SF5">
    <property type="entry name" value="PROTEIN NYNRIN-LIKE"/>
    <property type="match status" value="1"/>
</dbReference>
<dbReference type="Gene3D" id="1.10.340.70">
    <property type="match status" value="1"/>
</dbReference>
<reference evidence="12 13" key="1">
    <citation type="journal article" date="2008" name="Nature">
        <title>The genome of Laccaria bicolor provides insights into mycorrhizal symbiosis.</title>
        <authorList>
            <person name="Martin F."/>
            <person name="Aerts A."/>
            <person name="Ahren D."/>
            <person name="Brun A."/>
            <person name="Danchin E.G.J."/>
            <person name="Duchaussoy F."/>
            <person name="Gibon J."/>
            <person name="Kohler A."/>
            <person name="Lindquist E."/>
            <person name="Pereda V."/>
            <person name="Salamov A."/>
            <person name="Shapiro H.J."/>
            <person name="Wuyts J."/>
            <person name="Blaudez D."/>
            <person name="Buee M."/>
            <person name="Brokstein P."/>
            <person name="Canbaeck B."/>
            <person name="Cohen D."/>
            <person name="Courty P.E."/>
            <person name="Coutinho P.M."/>
            <person name="Delaruelle C."/>
            <person name="Detter J.C."/>
            <person name="Deveau A."/>
            <person name="DiFazio S."/>
            <person name="Duplessis S."/>
            <person name="Fraissinet-Tachet L."/>
            <person name="Lucic E."/>
            <person name="Frey-Klett P."/>
            <person name="Fourrey C."/>
            <person name="Feussner I."/>
            <person name="Gay G."/>
            <person name="Grimwood J."/>
            <person name="Hoegger P.J."/>
            <person name="Jain P."/>
            <person name="Kilaru S."/>
            <person name="Labbe J."/>
            <person name="Lin Y.C."/>
            <person name="Legue V."/>
            <person name="Le Tacon F."/>
            <person name="Marmeisse R."/>
            <person name="Melayah D."/>
            <person name="Montanini B."/>
            <person name="Muratet M."/>
            <person name="Nehls U."/>
            <person name="Niculita-Hirzel H."/>
            <person name="Oudot-Le Secq M.P."/>
            <person name="Peter M."/>
            <person name="Quesneville H."/>
            <person name="Rajashekar B."/>
            <person name="Reich M."/>
            <person name="Rouhier N."/>
            <person name="Schmutz J."/>
            <person name="Yin T."/>
            <person name="Chalot M."/>
            <person name="Henrissat B."/>
            <person name="Kuees U."/>
            <person name="Lucas S."/>
            <person name="Van de Peer Y."/>
            <person name="Podila G.K."/>
            <person name="Polle A."/>
            <person name="Pukkila P.J."/>
            <person name="Richardson P.M."/>
            <person name="Rouze P."/>
            <person name="Sanders I.R."/>
            <person name="Stajich J.E."/>
            <person name="Tunlid A."/>
            <person name="Tuskan G."/>
            <person name="Grigoriev I.V."/>
        </authorList>
    </citation>
    <scope>NUCLEOTIDE SEQUENCE [LARGE SCALE GENOMIC DNA]</scope>
    <source>
        <strain evidence="13">S238N-H82 / ATCC MYA-4686</strain>
    </source>
</reference>
<evidence type="ECO:0000256" key="9">
    <source>
        <dbReference type="SAM" id="MobiDB-lite"/>
    </source>
</evidence>
<feature type="compositionally biased region" description="Polar residues" evidence="9">
    <location>
        <begin position="194"/>
        <end position="209"/>
    </location>
</feature>
<dbReference type="GO" id="GO:0004519">
    <property type="term" value="F:endonuclease activity"/>
    <property type="evidence" value="ECO:0007669"/>
    <property type="project" value="UniProtKB-KW"/>
</dbReference>
<dbReference type="EC" id="2.7.7.49" evidence="1"/>
<proteinExistence type="predicted"/>
<evidence type="ECO:0000256" key="8">
    <source>
        <dbReference type="ARBA" id="ARBA00022918"/>
    </source>
</evidence>
<dbReference type="GO" id="GO:0003723">
    <property type="term" value="F:RNA binding"/>
    <property type="evidence" value="ECO:0007669"/>
    <property type="project" value="UniProtKB-KW"/>
</dbReference>
<dbReference type="CDD" id="cd09274">
    <property type="entry name" value="RNase_HI_RT_Ty3"/>
    <property type="match status" value="1"/>
</dbReference>
<feature type="region of interest" description="Disordered" evidence="9">
    <location>
        <begin position="193"/>
        <end position="234"/>
    </location>
</feature>
<dbReference type="GO" id="GO:0015074">
    <property type="term" value="P:DNA integration"/>
    <property type="evidence" value="ECO:0007669"/>
    <property type="project" value="InterPro"/>
</dbReference>
<dbReference type="InParanoid" id="B0DT21"/>
<dbReference type="PROSITE" id="PS50878">
    <property type="entry name" value="RT_POL"/>
    <property type="match status" value="1"/>
</dbReference>
<evidence type="ECO:0000256" key="6">
    <source>
        <dbReference type="ARBA" id="ARBA00022801"/>
    </source>
</evidence>
<dbReference type="InterPro" id="IPR001584">
    <property type="entry name" value="Integrase_cat-core"/>
</dbReference>
<evidence type="ECO:0000256" key="7">
    <source>
        <dbReference type="ARBA" id="ARBA00022884"/>
    </source>
</evidence>
<keyword evidence="3" id="KW-0548">Nucleotidyltransferase</keyword>
<evidence type="ECO:0000259" key="11">
    <source>
        <dbReference type="PROSITE" id="PS50994"/>
    </source>
</evidence>
<dbReference type="OrthoDB" id="3268967at2759"/>
<sequence>MSTLATVDPTSAKAPILTQGNISPSVMMDFENAALDFFMSKSIPADKQVTMVIPGIKDLRIRDWIAADRARIVALPFDKFMVEMRLNYLPPDWEDQVRNEILTSTLTASKTSFWNWSQNLLKLNCLLRGTASAFDESTLCNHLEAHLDDELKTKLRHSDARKDKVFKTWVTAVRLLDKARAVENKCQHELIEETLTQRQSKRQNTSNEALQGPSRHGNTSQSNTSAGGSSSTYTHLPPLTDAECTLLNEHDGCTKCRRFYTDHRSHSCPNGFPAGKTYKTLTATDAMNAKKGKAVTKPATKAVAATSASIETVDSDDDISAAAAVLPDSPGDYSDSVEDQDVLRREVHSLTEDFPVKMRALIDNGAHLVLIRPDLVDCLGLKKHKLPEPELVDVAFNNQKQKTQLYHYVKLSLTSLDSSWTSRTVRAVVTLGLCAPIILGLPWLIHNSIVTDHAARTCIDKNTLYDLLNPPVIKPPPPPKPKLKEQIKITKADKKLVLAELMMVCNDRINHLKLKPEKVKDFDVVGAVRERIEVLAMQDSLLQKETELKNEYGTIFEPIPHVNELPHEVVAEIHVKDAEKTIKSRSYPSPRKYKEAWQILIQQHLDAGRIRPSSSPCASPAFIVPKANPNVLPRWVNDFRQLNENTITDSHPLPRIDDILTDCAKGKIWATIDMTNSFFQTRMHPDHVHLTAVNTPLGLYEWLVMPMGLKNAPAIHQRRVTAALRHLLGKFCHIYLDDIVIWSNTVEEHEKNVRAVLQALCDARLYINPDKTKLFCTEINFLGHHISARGIEADSGKVNRIMSWPTPTSATEVRSFLGLVRYISAFLPALAEHTGVLTELTTKASDKNFPLCTAPKFQVVFDAIKAIVTGRECLTTIDFNKMPENKIFVTTDASDKRSGSVLSFGPTWETARPVAFDSMSFKGTELNYPVHEKELLAVICALKKWRVDLLGSPFFIYTDYKTLENFLSQKDLSRRQARWMEFLSQFDAKIVYIKGDDNTVADALSRLPTNTDSSTANASARHPYDFCEDDDTLCAVASISLSSSQNPWEAAKSLANVSAISNNVSATLKITADKDFLESVKSGYAEDAWCKTLPSAALSFSNLVLRDGLWYIGERLIIPRTGNLRELLFALAHDTLGHFGFHKTYGSLRTAYYWPNMRRDLEQGYVASCPECQRNKLSTIKPYGPLHPLPVPDQRGDSVAIDFIGPLPEDENKNCIITFTDRLGSDVQLVATRTDITAENLAILFFDKWYCENGLPADIVSDRDKLFISRFWRALHKLTGIKLKLSTSYHPETDGASERTNKTVNQALRFHVERNQMGWVRALP</sequence>
<dbReference type="GO" id="GO:0016787">
    <property type="term" value="F:hydrolase activity"/>
    <property type="evidence" value="ECO:0007669"/>
    <property type="project" value="UniProtKB-KW"/>
</dbReference>
<dbReference type="Gene3D" id="2.40.70.10">
    <property type="entry name" value="Acid Proteases"/>
    <property type="match status" value="1"/>
</dbReference>
<dbReference type="Gene3D" id="3.30.70.270">
    <property type="match status" value="2"/>
</dbReference>
<keyword evidence="5" id="KW-0255">Endonuclease</keyword>
<evidence type="ECO:0000313" key="13">
    <source>
        <dbReference type="Proteomes" id="UP000001194"/>
    </source>
</evidence>
<dbReference type="FunCoup" id="B0DT21">
    <property type="interactions" value="2"/>
</dbReference>
<dbReference type="CDD" id="cd01647">
    <property type="entry name" value="RT_LTR"/>
    <property type="match status" value="1"/>
</dbReference>
<evidence type="ECO:0000256" key="4">
    <source>
        <dbReference type="ARBA" id="ARBA00022722"/>
    </source>
</evidence>
<keyword evidence="4" id="KW-0540">Nuclease</keyword>
<evidence type="ECO:0000256" key="2">
    <source>
        <dbReference type="ARBA" id="ARBA00022679"/>
    </source>
</evidence>
<dbReference type="InterPro" id="IPR043128">
    <property type="entry name" value="Rev_trsase/Diguanyl_cyclase"/>
</dbReference>
<name>B0DT21_LACBS</name>
<dbReference type="PROSITE" id="PS50994">
    <property type="entry name" value="INTEGRASE"/>
    <property type="match status" value="1"/>
</dbReference>
<feature type="compositionally biased region" description="Low complexity" evidence="9">
    <location>
        <begin position="217"/>
        <end position="232"/>
    </location>
</feature>
<dbReference type="SUPFAM" id="SSF53098">
    <property type="entry name" value="Ribonuclease H-like"/>
    <property type="match status" value="1"/>
</dbReference>
<dbReference type="GO" id="GO:0003964">
    <property type="term" value="F:RNA-directed DNA polymerase activity"/>
    <property type="evidence" value="ECO:0007669"/>
    <property type="project" value="UniProtKB-KW"/>
</dbReference>
<dbReference type="InterPro" id="IPR021109">
    <property type="entry name" value="Peptidase_aspartic_dom_sf"/>
</dbReference>
<evidence type="ECO:0000259" key="10">
    <source>
        <dbReference type="PROSITE" id="PS50878"/>
    </source>
</evidence>
<dbReference type="HOGENOM" id="CLU_003717_0_0_1"/>
<keyword evidence="7" id="KW-0694">RNA-binding</keyword>
<evidence type="ECO:0000256" key="5">
    <source>
        <dbReference type="ARBA" id="ARBA00022759"/>
    </source>
</evidence>
<feature type="domain" description="Integrase catalytic" evidence="11">
    <location>
        <begin position="1188"/>
        <end position="1324"/>
    </location>
</feature>
<dbReference type="SUPFAM" id="SSF56672">
    <property type="entry name" value="DNA/RNA polymerases"/>
    <property type="match status" value="1"/>
</dbReference>
<dbReference type="GeneID" id="6082641"/>
<keyword evidence="8 12" id="KW-0695">RNA-directed DNA polymerase</keyword>
<feature type="domain" description="Reverse transcriptase" evidence="10">
    <location>
        <begin position="605"/>
        <end position="786"/>
    </location>
</feature>
<dbReference type="Pfam" id="PF17917">
    <property type="entry name" value="RT_RNaseH"/>
    <property type="match status" value="1"/>
</dbReference>
<dbReference type="Proteomes" id="UP000001194">
    <property type="component" value="Unassembled WGS sequence"/>
</dbReference>
<dbReference type="InterPro" id="IPR041373">
    <property type="entry name" value="RT_RNaseH"/>
</dbReference>
<dbReference type="InterPro" id="IPR000477">
    <property type="entry name" value="RT_dom"/>
</dbReference>
<protein>
    <recommendedName>
        <fullName evidence="1">RNA-directed DNA polymerase</fullName>
        <ecNumber evidence="1">2.7.7.49</ecNumber>
    </recommendedName>
</protein>
<dbReference type="Gene3D" id="3.30.420.10">
    <property type="entry name" value="Ribonuclease H-like superfamily/Ribonuclease H"/>
    <property type="match status" value="1"/>
</dbReference>
<dbReference type="EMBL" id="DS547131">
    <property type="protein sequence ID" value="EDR02339.1"/>
    <property type="molecule type" value="Genomic_DNA"/>
</dbReference>
<dbReference type="Pfam" id="PF17921">
    <property type="entry name" value="Integrase_H2C2"/>
    <property type="match status" value="1"/>
</dbReference>
<dbReference type="InterPro" id="IPR043502">
    <property type="entry name" value="DNA/RNA_pol_sf"/>
</dbReference>
<evidence type="ECO:0000256" key="3">
    <source>
        <dbReference type="ARBA" id="ARBA00022695"/>
    </source>
</evidence>
<keyword evidence="13" id="KW-1185">Reference proteome</keyword>